<accession>A0A836YXA5</accession>
<protein>
    <submittedName>
        <fullName evidence="2">Antirepressor</fullName>
    </submittedName>
</protein>
<proteinExistence type="predicted"/>
<evidence type="ECO:0000259" key="1">
    <source>
        <dbReference type="PROSITE" id="PS51750"/>
    </source>
</evidence>
<comment type="caution">
    <text evidence="2">The sequence shown here is derived from an EMBL/GenBank/DDBJ whole genome shotgun (WGS) entry which is preliminary data.</text>
</comment>
<evidence type="ECO:0000313" key="3">
    <source>
        <dbReference type="Proteomes" id="UP000027036"/>
    </source>
</evidence>
<dbReference type="SMART" id="SM01040">
    <property type="entry name" value="Bro-N"/>
    <property type="match status" value="1"/>
</dbReference>
<name>A0A836YXA5_GLAPU</name>
<feature type="domain" description="Bro-N" evidence="1">
    <location>
        <begin position="1"/>
        <end position="113"/>
    </location>
</feature>
<sequence length="209" mass="23884">MTTLTFQNTTLSVINQNNHTFLTSKDLGLALAYKNPTSDIMRIYDRNADEFTAEMTALIELQTAGGKQQVRVFSLRGAHLIAMFARTKVAKEFRKWVLDILDREILQNEQQIAPLAEIEADEEALHIIVNLFHSLNGAYEMGEKIRKEHSYLAREIDKTIGGHYLYNLNGPTENALTKARKYVHAKSERIMFVKGMLSLLEEPKRIANF</sequence>
<dbReference type="RefSeq" id="WP_241767490.1">
    <property type="nucleotide sequence ID" value="NZ_JDSO01000186.1"/>
</dbReference>
<dbReference type="AlphaFoldDB" id="A0A836YXA5"/>
<evidence type="ECO:0000313" key="2">
    <source>
        <dbReference type="EMBL" id="KDB44945.1"/>
    </source>
</evidence>
<dbReference type="Pfam" id="PF02498">
    <property type="entry name" value="Bro-N"/>
    <property type="match status" value="1"/>
</dbReference>
<dbReference type="EMBL" id="JDSO01000186">
    <property type="protein sequence ID" value="KDB44945.1"/>
    <property type="molecule type" value="Genomic_DNA"/>
</dbReference>
<dbReference type="Proteomes" id="UP000027036">
    <property type="component" value="Unassembled WGS sequence"/>
</dbReference>
<dbReference type="PROSITE" id="PS51750">
    <property type="entry name" value="BRO_N"/>
    <property type="match status" value="1"/>
</dbReference>
<dbReference type="InterPro" id="IPR003497">
    <property type="entry name" value="BRO_N_domain"/>
</dbReference>
<gene>
    <name evidence="2" type="ORF">HPS10_10835</name>
</gene>
<organism evidence="2 3">
    <name type="scientific">Glaesserella parasuis HPS10</name>
    <dbReference type="NCBI Taxonomy" id="1450514"/>
    <lineage>
        <taxon>Bacteria</taxon>
        <taxon>Pseudomonadati</taxon>
        <taxon>Pseudomonadota</taxon>
        <taxon>Gammaproteobacteria</taxon>
        <taxon>Pasteurellales</taxon>
        <taxon>Pasteurellaceae</taxon>
        <taxon>Glaesserella</taxon>
    </lineage>
</organism>
<reference evidence="2 3" key="1">
    <citation type="submission" date="2014-02" db="EMBL/GenBank/DDBJ databases">
        <title>Comparative genomics of Haemophilus parasuis isolated from pig lungs.</title>
        <authorList>
            <person name="Kittichotirat W."/>
            <person name="Bumgarner R.E."/>
            <person name="Lawrence P."/>
        </authorList>
    </citation>
    <scope>NUCLEOTIDE SEQUENCE [LARGE SCALE GENOMIC DNA]</scope>
    <source>
        <strain evidence="2 3">HPS10</strain>
    </source>
</reference>